<protein>
    <recommendedName>
        <fullName evidence="5 9">Uracil-DNA glycosylase</fullName>
        <shortName evidence="9">UDG</shortName>
        <ecNumber evidence="4 9">3.2.2.27</ecNumber>
    </recommendedName>
</protein>
<dbReference type="PANTHER" id="PTHR11264:SF0">
    <property type="entry name" value="URACIL-DNA GLYCOSYLASE"/>
    <property type="match status" value="1"/>
</dbReference>
<comment type="subcellular location">
    <subcellularLocation>
        <location evidence="9">Cytoplasm</location>
    </subcellularLocation>
</comment>
<comment type="catalytic activity">
    <reaction evidence="1 9 11">
        <text>Hydrolyzes single-stranded DNA or mismatched double-stranded DNA and polynucleotides, releasing free uracil.</text>
        <dbReference type="EC" id="3.2.2.27"/>
    </reaction>
</comment>
<evidence type="ECO:0000313" key="13">
    <source>
        <dbReference type="EMBL" id="PKT81166.1"/>
    </source>
</evidence>
<feature type="domain" description="Uracil-DNA glycosylase-like" evidence="12">
    <location>
        <begin position="55"/>
        <end position="214"/>
    </location>
</feature>
<dbReference type="SMART" id="SM00987">
    <property type="entry name" value="UreE_C"/>
    <property type="match status" value="1"/>
</dbReference>
<dbReference type="InterPro" id="IPR005122">
    <property type="entry name" value="Uracil-DNA_glycosylase-like"/>
</dbReference>
<keyword evidence="8 9" id="KW-0234">DNA repair</keyword>
<dbReference type="CDD" id="cd10027">
    <property type="entry name" value="UDG-F1-like"/>
    <property type="match status" value="1"/>
</dbReference>
<evidence type="ECO:0000256" key="6">
    <source>
        <dbReference type="ARBA" id="ARBA00022763"/>
    </source>
</evidence>
<accession>A0A2N3PJH1</accession>
<proteinExistence type="inferred from homology"/>
<evidence type="ECO:0000256" key="10">
    <source>
        <dbReference type="PROSITE-ProRule" id="PRU10072"/>
    </source>
</evidence>
<name>A0A2N3PJH1_9HELI</name>
<dbReference type="OrthoDB" id="9804372at2"/>
<keyword evidence="9" id="KW-0963">Cytoplasm</keyword>
<evidence type="ECO:0000256" key="4">
    <source>
        <dbReference type="ARBA" id="ARBA00012030"/>
    </source>
</evidence>
<dbReference type="Gene3D" id="3.40.470.10">
    <property type="entry name" value="Uracil-DNA glycosylase-like domain"/>
    <property type="match status" value="1"/>
</dbReference>
<evidence type="ECO:0000313" key="14">
    <source>
        <dbReference type="Proteomes" id="UP000233350"/>
    </source>
</evidence>
<feature type="active site" description="Proton acceptor" evidence="9 10">
    <location>
        <position position="70"/>
    </location>
</feature>
<dbReference type="NCBIfam" id="NF003588">
    <property type="entry name" value="PRK05254.1-1"/>
    <property type="match status" value="1"/>
</dbReference>
<evidence type="ECO:0000256" key="3">
    <source>
        <dbReference type="ARBA" id="ARBA00008184"/>
    </source>
</evidence>
<dbReference type="NCBIfam" id="TIGR00628">
    <property type="entry name" value="ung"/>
    <property type="match status" value="1"/>
</dbReference>
<dbReference type="PANTHER" id="PTHR11264">
    <property type="entry name" value="URACIL-DNA GLYCOSYLASE"/>
    <property type="match status" value="1"/>
</dbReference>
<dbReference type="NCBIfam" id="NF003592">
    <property type="entry name" value="PRK05254.1-5"/>
    <property type="match status" value="1"/>
</dbReference>
<dbReference type="GeneID" id="97289559"/>
<dbReference type="FunFam" id="3.40.470.10:FF:000001">
    <property type="entry name" value="Uracil-DNA glycosylase"/>
    <property type="match status" value="1"/>
</dbReference>
<dbReference type="SMART" id="SM00986">
    <property type="entry name" value="UDG"/>
    <property type="match status" value="1"/>
</dbReference>
<dbReference type="Proteomes" id="UP000233350">
    <property type="component" value="Unassembled WGS sequence"/>
</dbReference>
<dbReference type="AlphaFoldDB" id="A0A2N3PJH1"/>
<dbReference type="GO" id="GO:0005737">
    <property type="term" value="C:cytoplasm"/>
    <property type="evidence" value="ECO:0007669"/>
    <property type="project" value="UniProtKB-SubCell"/>
</dbReference>
<evidence type="ECO:0000256" key="11">
    <source>
        <dbReference type="RuleBase" id="RU003780"/>
    </source>
</evidence>
<keyword evidence="7 9" id="KW-0378">Hydrolase</keyword>
<dbReference type="EC" id="3.2.2.27" evidence="4 9"/>
<reference evidence="13 14" key="1">
    <citation type="submission" date="2016-07" db="EMBL/GenBank/DDBJ databases">
        <title>Detection of Helicobacter winghamensis from caecal content of red fox (Vulpes vulpes).</title>
        <authorList>
            <person name="Zanoni R.G."/>
            <person name="Florio D."/>
            <person name="Caffara M."/>
            <person name="Renzi M."/>
            <person name="Parisi A."/>
            <person name="Pasquali F."/>
            <person name="Manfreda G."/>
        </authorList>
    </citation>
    <scope>NUCLEOTIDE SEQUENCE [LARGE SCALE GENOMIC DNA]</scope>
    <source>
        <strain evidence="13 14">295_13</strain>
    </source>
</reference>
<dbReference type="EMBL" id="MBPK01000032">
    <property type="protein sequence ID" value="PKT81166.1"/>
    <property type="molecule type" value="Genomic_DNA"/>
</dbReference>
<evidence type="ECO:0000259" key="12">
    <source>
        <dbReference type="SMART" id="SM00986"/>
    </source>
</evidence>
<comment type="function">
    <text evidence="2 9 11">Excises uracil residues from the DNA which can arise as a result of misincorporation of dUMP residues by DNA polymerase or due to deamination of cytosine.</text>
</comment>
<dbReference type="RefSeq" id="WP_006801829.1">
    <property type="nucleotide sequence ID" value="NZ_CABKOI010000021.1"/>
</dbReference>
<evidence type="ECO:0000256" key="8">
    <source>
        <dbReference type="ARBA" id="ARBA00023204"/>
    </source>
</evidence>
<evidence type="ECO:0000256" key="5">
    <source>
        <dbReference type="ARBA" id="ARBA00018429"/>
    </source>
</evidence>
<evidence type="ECO:0000256" key="7">
    <source>
        <dbReference type="ARBA" id="ARBA00022801"/>
    </source>
</evidence>
<dbReference type="PROSITE" id="PS00130">
    <property type="entry name" value="U_DNA_GLYCOSYLASE"/>
    <property type="match status" value="1"/>
</dbReference>
<sequence length="228" mass="25658">MIKLDSIKIEESWKKALEKEFLSPYFLEIKKHYVEAKSKGAVIYPPANLTFNAFNSTPFEKVKVVLLGQDPYHNPNEAMGLSFSVPQGVRIPPSLRNIYRELEADLGIPQSKSGDLSAWAREGVLLLNSILSVEAHKPASHQHFGWQQFTDSVIATLSKQKDGIVFLLWGNYAKSKKTLIDTKRHCVLEAAHPSPLARSGFMGCKHFSKTNTYLQSIGKTPINWNLDF</sequence>
<dbReference type="NCBIfam" id="NF003589">
    <property type="entry name" value="PRK05254.1-2"/>
    <property type="match status" value="1"/>
</dbReference>
<dbReference type="SUPFAM" id="SSF52141">
    <property type="entry name" value="Uracil-DNA glycosylase-like"/>
    <property type="match status" value="1"/>
</dbReference>
<keyword evidence="14" id="KW-1185">Reference proteome</keyword>
<dbReference type="HAMAP" id="MF_00148">
    <property type="entry name" value="UDG"/>
    <property type="match status" value="1"/>
</dbReference>
<dbReference type="Pfam" id="PF03167">
    <property type="entry name" value="UDG"/>
    <property type="match status" value="1"/>
</dbReference>
<comment type="caution">
    <text evidence="13">The sequence shown here is derived from an EMBL/GenBank/DDBJ whole genome shotgun (WGS) entry which is preliminary data.</text>
</comment>
<dbReference type="InterPro" id="IPR036895">
    <property type="entry name" value="Uracil-DNA_glycosylase-like_sf"/>
</dbReference>
<gene>
    <name evidence="9" type="primary">ung</name>
    <name evidence="13" type="ORF">BCM31_05155</name>
</gene>
<comment type="similarity">
    <text evidence="3 9 11">Belongs to the uracil-DNA glycosylase (UDG) superfamily. UNG family.</text>
</comment>
<keyword evidence="6 9" id="KW-0227">DNA damage</keyword>
<dbReference type="InterPro" id="IPR018085">
    <property type="entry name" value="Ura-DNA_Glyclase_AS"/>
</dbReference>
<evidence type="ECO:0000256" key="2">
    <source>
        <dbReference type="ARBA" id="ARBA00002631"/>
    </source>
</evidence>
<organism evidence="13 14">
    <name type="scientific">Helicobacter winghamensis</name>
    <dbReference type="NCBI Taxonomy" id="157268"/>
    <lineage>
        <taxon>Bacteria</taxon>
        <taxon>Pseudomonadati</taxon>
        <taxon>Campylobacterota</taxon>
        <taxon>Epsilonproteobacteria</taxon>
        <taxon>Campylobacterales</taxon>
        <taxon>Helicobacteraceae</taxon>
        <taxon>Helicobacter</taxon>
    </lineage>
</organism>
<dbReference type="InterPro" id="IPR002043">
    <property type="entry name" value="UDG_fam1"/>
</dbReference>
<dbReference type="STRING" id="556267.HWAG_00137"/>
<dbReference type="NCBIfam" id="NF003591">
    <property type="entry name" value="PRK05254.1-4"/>
    <property type="match status" value="1"/>
</dbReference>
<evidence type="ECO:0000256" key="1">
    <source>
        <dbReference type="ARBA" id="ARBA00001400"/>
    </source>
</evidence>
<evidence type="ECO:0000256" key="9">
    <source>
        <dbReference type="HAMAP-Rule" id="MF_00148"/>
    </source>
</evidence>
<dbReference type="GO" id="GO:0004844">
    <property type="term" value="F:uracil DNA N-glycosylase activity"/>
    <property type="evidence" value="ECO:0007669"/>
    <property type="project" value="UniProtKB-UniRule"/>
</dbReference>
<dbReference type="GO" id="GO:0097510">
    <property type="term" value="P:base-excision repair, AP site formation via deaminated base removal"/>
    <property type="evidence" value="ECO:0007669"/>
    <property type="project" value="TreeGrafter"/>
</dbReference>